<proteinExistence type="predicted"/>
<evidence type="ECO:0000313" key="3">
    <source>
        <dbReference type="Proteomes" id="UP000287188"/>
    </source>
</evidence>
<protein>
    <recommendedName>
        <fullName evidence="1">Transposase InsH N-terminal domain-containing protein</fullName>
    </recommendedName>
</protein>
<comment type="caution">
    <text evidence="2">The sequence shown here is derived from an EMBL/GenBank/DDBJ whole genome shotgun (WGS) entry which is preliminary data.</text>
</comment>
<dbReference type="AlphaFoldDB" id="A0A402ACB4"/>
<name>A0A402ACB4_9CHLR</name>
<keyword evidence="3" id="KW-1185">Reference proteome</keyword>
<dbReference type="EMBL" id="BIFS01000001">
    <property type="protein sequence ID" value="GCE16726.1"/>
    <property type="molecule type" value="Genomic_DNA"/>
</dbReference>
<dbReference type="PANTHER" id="PTHR35604:SF2">
    <property type="entry name" value="TRANSPOSASE INSH FOR INSERTION SEQUENCE ELEMENT IS5A-RELATED"/>
    <property type="match status" value="1"/>
</dbReference>
<dbReference type="PANTHER" id="PTHR35604">
    <property type="entry name" value="TRANSPOSASE INSH FOR INSERTION SEQUENCE ELEMENT IS5A-RELATED"/>
    <property type="match status" value="1"/>
</dbReference>
<dbReference type="InterPro" id="IPR008490">
    <property type="entry name" value="Transposase_InsH_N"/>
</dbReference>
<sequence>MGEDGSCCYVDREVTYVAQTIADSADSRRSRSYCSDCLFRGNVFMQVRDTLGTIYTDEAFADLFPTHGQPAFAPWRLALVTIFQFMEGLTDRQAADAVRDRLAWKYALSLELTDAGFDHTVLSEFRSRLMEGHAEQRLLDLLLEGCRKGGWLKARGRQRTDSTHILARIRSLNRTLCVAQTMVYVLNVLAEVAPEWMCAHIPMSWVERYGERLSHEHLPKDEQERKQYANQVGADGRLLLSAVEAPDALDWMKTLPAVNTLRTVWEQQFEPLEQGGAFRREPAVPAAQMITSPYDPDARNAKKRATYWTGYKVHFTQTCDDEAPQLITHVETTAAPLSDEGVVSHIHAELARKDLLPEQHLVDSGYVTVANLVQSQADEGGDLLGPAMKTHWYQAETGYDLTHFCIDWEAEQVTCPQGYVSSSWTPVQEAGKELIKIKFSQSDCKVCPSQSLCTGTTRRTLTL</sequence>
<dbReference type="Pfam" id="PF05598">
    <property type="entry name" value="DUF772"/>
    <property type="match status" value="1"/>
</dbReference>
<evidence type="ECO:0000259" key="1">
    <source>
        <dbReference type="Pfam" id="PF05598"/>
    </source>
</evidence>
<reference evidence="3" key="1">
    <citation type="submission" date="2018-12" db="EMBL/GenBank/DDBJ databases">
        <title>Tengunoibacter tsumagoiensis gen. nov., sp. nov., Dictyobacter kobayashii sp. nov., D. alpinus sp. nov., and D. joshuensis sp. nov. and description of Dictyobacteraceae fam. nov. within the order Ktedonobacterales isolated from Tengu-no-mugimeshi.</title>
        <authorList>
            <person name="Wang C.M."/>
            <person name="Zheng Y."/>
            <person name="Sakai Y."/>
            <person name="Toyoda A."/>
            <person name="Minakuchi Y."/>
            <person name="Abe K."/>
            <person name="Yokota A."/>
            <person name="Yabe S."/>
        </authorList>
    </citation>
    <scope>NUCLEOTIDE SEQUENCE [LARGE SCALE GENOMIC DNA]</scope>
    <source>
        <strain evidence="3">Uno11</strain>
    </source>
</reference>
<feature type="domain" description="Transposase InsH N-terminal" evidence="1">
    <location>
        <begin position="57"/>
        <end position="128"/>
    </location>
</feature>
<accession>A0A402ACB4</accession>
<dbReference type="RefSeq" id="WP_218031679.1">
    <property type="nucleotide sequence ID" value="NZ_BIFS01000001.1"/>
</dbReference>
<gene>
    <name evidence="2" type="ORF">KDK_05260</name>
</gene>
<evidence type="ECO:0000313" key="2">
    <source>
        <dbReference type="EMBL" id="GCE16726.1"/>
    </source>
</evidence>
<organism evidence="2 3">
    <name type="scientific">Dictyobacter kobayashii</name>
    <dbReference type="NCBI Taxonomy" id="2014872"/>
    <lineage>
        <taxon>Bacteria</taxon>
        <taxon>Bacillati</taxon>
        <taxon>Chloroflexota</taxon>
        <taxon>Ktedonobacteria</taxon>
        <taxon>Ktedonobacterales</taxon>
        <taxon>Dictyobacteraceae</taxon>
        <taxon>Dictyobacter</taxon>
    </lineage>
</organism>
<dbReference type="Proteomes" id="UP000287188">
    <property type="component" value="Unassembled WGS sequence"/>
</dbReference>